<reference evidence="2 3" key="1">
    <citation type="submission" date="2021-06" db="EMBL/GenBank/DDBJ databases">
        <title>Genome sequence of Babesia caballi.</title>
        <authorList>
            <person name="Yamagishi J."/>
            <person name="Kidaka T."/>
            <person name="Ochi A."/>
        </authorList>
    </citation>
    <scope>NUCLEOTIDE SEQUENCE [LARGE SCALE GENOMIC DNA]</scope>
    <source>
        <strain evidence="2">USDA-D6B2</strain>
    </source>
</reference>
<evidence type="ECO:0000313" key="3">
    <source>
        <dbReference type="Proteomes" id="UP001497744"/>
    </source>
</evidence>
<comment type="caution">
    <text evidence="2">The sequence shown here is derived from an EMBL/GenBank/DDBJ whole genome shotgun (WGS) entry which is preliminary data.</text>
</comment>
<dbReference type="RefSeq" id="XP_067714813.1">
    <property type="nucleotide sequence ID" value="XM_067858712.1"/>
</dbReference>
<protein>
    <submittedName>
        <fullName evidence="2">Uncharacterized protein</fullName>
    </submittedName>
</protein>
<accession>A0AAV4LW29</accession>
<name>A0AAV4LW29_BABCB</name>
<dbReference type="AlphaFoldDB" id="A0AAV4LW29"/>
<feature type="region of interest" description="Disordered" evidence="1">
    <location>
        <begin position="48"/>
        <end position="71"/>
    </location>
</feature>
<evidence type="ECO:0000256" key="1">
    <source>
        <dbReference type="SAM" id="MobiDB-lite"/>
    </source>
</evidence>
<feature type="compositionally biased region" description="Gly residues" evidence="1">
    <location>
        <begin position="49"/>
        <end position="60"/>
    </location>
</feature>
<sequence length="907" mass="93234">MRAGGGQRTEEGPAEQVQGEEAGLAGERRHLRLRHHVVQVLRQKLGVAHGAGGAPEGGGRGGRDHGHVSGLEDVAQNGQGLHARRLQVHLVLPLGLSPEGAEQGGRDEAGGDVVVDAERHGVEGHGAVGDGVLPVELHVAVNDAAVVLSQPAGHLLHDGGVGADGREGDVAEHLHAVVGVNVHADVLHHEVGDVVQVEGQVDASGADADGGLDVELVQQGGELVDVAESAGRGLLHDDGADGGLHVEHLLDLEVLHGGYDLIVKVVLEGPVVLGGAAEDGVEGHGVLDVALELGDGALGARSPVGARRPQAEGELQDGADALLRVDADVLGLLHEPNEVADDEGRLGSAVPVAGGVRDLQQALGEGAVEHGVAGAVLEDDSAGCHGALVAAVGDGCVDSGFRDELTRLHEGEGRKRLVKLADAVGGELRGVGVLANHPEAGGEHARVRDELQKGEQLDDGLVAQVRQEVHQLLEKGRAVLGGLLVVVAEVAQQHVVHDAAALGEAAAGVVYGLDEHDAVLGDALRGVGGDVLGGGKGLLEGLQEAVHVLPGEGAESEGEQAGDHLGGRAGHGAHQVHHVVLQNVGDVAGGEGAGVEDVELADEEDLDVQVGLVHEDLGKGAGGGAPGLHGGRLQAADDVGALHADRVVRAVLHQHEQDAHHQGAGLLGDGAELGEGPDHGAVQAGRVGEQRALHVQQVLDRQGGLADAEEVEGLDADGGVAGAEQQALRLGDGREHALGAEPLGDFRQADQRVAMDVRHRVRQVLHDRRHHRAHDAPVAQLGDHAQRGAAHELVRRGQVVAQGVANQDALLDQRAVGLAEIKHLNEQMDQLLQAVVVARQHVADDVHQERGHIVALEQVCGDIRANGVQHLHQIACSRAATFLEALASSSCVRRPAMVFSGVSPRAR</sequence>
<dbReference type="EMBL" id="BPLF01000002">
    <property type="protein sequence ID" value="GIX62744.1"/>
    <property type="molecule type" value="Genomic_DNA"/>
</dbReference>
<feature type="region of interest" description="Disordered" evidence="1">
    <location>
        <begin position="655"/>
        <end position="682"/>
    </location>
</feature>
<evidence type="ECO:0000313" key="2">
    <source>
        <dbReference type="EMBL" id="GIX62744.1"/>
    </source>
</evidence>
<keyword evidence="3" id="KW-1185">Reference proteome</keyword>
<dbReference type="GeneID" id="94194225"/>
<dbReference type="Proteomes" id="UP001497744">
    <property type="component" value="Unassembled WGS sequence"/>
</dbReference>
<proteinExistence type="predicted"/>
<organism evidence="2 3">
    <name type="scientific">Babesia caballi</name>
    <dbReference type="NCBI Taxonomy" id="5871"/>
    <lineage>
        <taxon>Eukaryota</taxon>
        <taxon>Sar</taxon>
        <taxon>Alveolata</taxon>
        <taxon>Apicomplexa</taxon>
        <taxon>Aconoidasida</taxon>
        <taxon>Piroplasmida</taxon>
        <taxon>Babesiidae</taxon>
        <taxon>Babesia</taxon>
    </lineage>
</organism>
<feature type="region of interest" description="Disordered" evidence="1">
    <location>
        <begin position="1"/>
        <end position="21"/>
    </location>
</feature>
<gene>
    <name evidence="2" type="ORF">BcabD6B2_21790</name>
</gene>